<sequence length="61" mass="6931">MIIFKQLMDLYNRQSPNQIRADPAAAFRIFNALQNIGDPVNQNRFPDNAAATPNFSARRLP</sequence>
<evidence type="ECO:0000256" key="1">
    <source>
        <dbReference type="SAM" id="MobiDB-lite"/>
    </source>
</evidence>
<feature type="region of interest" description="Disordered" evidence="1">
    <location>
        <begin position="41"/>
        <end position="61"/>
    </location>
</feature>
<name>A0A2S9JH10_9HYPH</name>
<comment type="caution">
    <text evidence="2">The sequence shown here is derived from an EMBL/GenBank/DDBJ whole genome shotgun (WGS) entry which is preliminary data.</text>
</comment>
<dbReference type="Proteomes" id="UP000238563">
    <property type="component" value="Unassembled WGS sequence"/>
</dbReference>
<protein>
    <submittedName>
        <fullName evidence="2">Uncharacterized protein</fullName>
    </submittedName>
</protein>
<accession>A0A2S9JH10</accession>
<reference evidence="2 3" key="1">
    <citation type="submission" date="2018-02" db="EMBL/GenBank/DDBJ databases">
        <title>The draft genome of Phyllobacterium myrsinacearum DSM5892.</title>
        <authorList>
            <person name="Li L."/>
            <person name="Liu L."/>
            <person name="Zhang X."/>
            <person name="Wang T."/>
        </authorList>
    </citation>
    <scope>NUCLEOTIDE SEQUENCE [LARGE SCALE GENOMIC DNA]</scope>
    <source>
        <strain evidence="2 3">DSM 5892</strain>
    </source>
</reference>
<feature type="compositionally biased region" description="Polar residues" evidence="1">
    <location>
        <begin position="41"/>
        <end position="55"/>
    </location>
</feature>
<proteinExistence type="predicted"/>
<evidence type="ECO:0000313" key="2">
    <source>
        <dbReference type="EMBL" id="PRD52157.1"/>
    </source>
</evidence>
<dbReference type="EMBL" id="PVBT01000004">
    <property type="protein sequence ID" value="PRD52157.1"/>
    <property type="molecule type" value="Genomic_DNA"/>
</dbReference>
<evidence type="ECO:0000313" key="3">
    <source>
        <dbReference type="Proteomes" id="UP000238563"/>
    </source>
</evidence>
<keyword evidence="3" id="KW-1185">Reference proteome</keyword>
<organism evidence="2 3">
    <name type="scientific">Phyllobacterium myrsinacearum</name>
    <dbReference type="NCBI Taxonomy" id="28101"/>
    <lineage>
        <taxon>Bacteria</taxon>
        <taxon>Pseudomonadati</taxon>
        <taxon>Pseudomonadota</taxon>
        <taxon>Alphaproteobacteria</taxon>
        <taxon>Hyphomicrobiales</taxon>
        <taxon>Phyllobacteriaceae</taxon>
        <taxon>Phyllobacterium</taxon>
    </lineage>
</organism>
<dbReference type="AlphaFoldDB" id="A0A2S9JH10"/>
<gene>
    <name evidence="2" type="ORF">C5750_14665</name>
</gene>